<protein>
    <submittedName>
        <fullName evidence="2">Cyclic nucleotide-binding domain-containing protein</fullName>
    </submittedName>
</protein>
<dbReference type="SUPFAM" id="SSF51206">
    <property type="entry name" value="cAMP-binding domain-like"/>
    <property type="match status" value="1"/>
</dbReference>
<dbReference type="Gene3D" id="2.60.120.10">
    <property type="entry name" value="Jelly Rolls"/>
    <property type="match status" value="1"/>
</dbReference>
<dbReference type="Pfam" id="PF00027">
    <property type="entry name" value="cNMP_binding"/>
    <property type="match status" value="1"/>
</dbReference>
<dbReference type="EMBL" id="WNXC01000001">
    <property type="protein sequence ID" value="MBB2147763.1"/>
    <property type="molecule type" value="Genomic_DNA"/>
</dbReference>
<dbReference type="InterPro" id="IPR000595">
    <property type="entry name" value="cNMP-bd_dom"/>
</dbReference>
<dbReference type="PROSITE" id="PS50042">
    <property type="entry name" value="CNMP_BINDING_3"/>
    <property type="match status" value="1"/>
</dbReference>
<evidence type="ECO:0000259" key="1">
    <source>
        <dbReference type="PROSITE" id="PS50042"/>
    </source>
</evidence>
<dbReference type="InterPro" id="IPR018490">
    <property type="entry name" value="cNMP-bd_dom_sf"/>
</dbReference>
<name>A0ABR6ETL7_9SPHI</name>
<organism evidence="2 3">
    <name type="scientific">Pedobacter gandavensis</name>
    <dbReference type="NCBI Taxonomy" id="2679963"/>
    <lineage>
        <taxon>Bacteria</taxon>
        <taxon>Pseudomonadati</taxon>
        <taxon>Bacteroidota</taxon>
        <taxon>Sphingobacteriia</taxon>
        <taxon>Sphingobacteriales</taxon>
        <taxon>Sphingobacteriaceae</taxon>
        <taxon>Pedobacter</taxon>
    </lineage>
</organism>
<evidence type="ECO:0000313" key="2">
    <source>
        <dbReference type="EMBL" id="MBB2147763.1"/>
    </source>
</evidence>
<dbReference type="InterPro" id="IPR014710">
    <property type="entry name" value="RmlC-like_jellyroll"/>
</dbReference>
<dbReference type="CDD" id="cd00038">
    <property type="entry name" value="CAP_ED"/>
    <property type="match status" value="1"/>
</dbReference>
<feature type="domain" description="Cyclic nucleotide-binding" evidence="1">
    <location>
        <begin position="8"/>
        <end position="111"/>
    </location>
</feature>
<dbReference type="RefSeq" id="WP_182953087.1">
    <property type="nucleotide sequence ID" value="NZ_WNXC01000001.1"/>
</dbReference>
<sequence length="188" mass="21836">MIRNFLTSFQLFSSAEINELVKMMKPKKLQKGDFFIQEGKTCKEVAFINTGILRTFFRAETGVETTYCITFPGALMTAYASFITGKPTIENIQALAPTDLLLIQKRDLDYLSATNPNWSQFLRIIAEQQYLELEKRVFQFQQEKAKKRYLDLLENQSTYVQQIPLQYLASYLGITPRHLSRLRNEISL</sequence>
<reference evidence="2 3" key="1">
    <citation type="submission" date="2019-11" db="EMBL/GenBank/DDBJ databases">
        <title>Description of Pedobacter sp. LMG 31462T.</title>
        <authorList>
            <person name="Carlier A."/>
            <person name="Qi S."/>
            <person name="Vandamme P."/>
        </authorList>
    </citation>
    <scope>NUCLEOTIDE SEQUENCE [LARGE SCALE GENOMIC DNA]</scope>
    <source>
        <strain evidence="2 3">LMG 31462</strain>
    </source>
</reference>
<keyword evidence="3" id="KW-1185">Reference proteome</keyword>
<accession>A0ABR6ETL7</accession>
<dbReference type="Proteomes" id="UP000636110">
    <property type="component" value="Unassembled WGS sequence"/>
</dbReference>
<evidence type="ECO:0000313" key="3">
    <source>
        <dbReference type="Proteomes" id="UP000636110"/>
    </source>
</evidence>
<gene>
    <name evidence="2" type="ORF">GM920_02445</name>
</gene>
<proteinExistence type="predicted"/>
<comment type="caution">
    <text evidence="2">The sequence shown here is derived from an EMBL/GenBank/DDBJ whole genome shotgun (WGS) entry which is preliminary data.</text>
</comment>